<dbReference type="InParanoid" id="A0A2R5GQJ7"/>
<comment type="caution">
    <text evidence="4">The sequence shown here is derived from an EMBL/GenBank/DDBJ whole genome shotgun (WGS) entry which is preliminary data.</text>
</comment>
<feature type="compositionally biased region" description="Basic and acidic residues" evidence="3">
    <location>
        <begin position="246"/>
        <end position="277"/>
    </location>
</feature>
<evidence type="ECO:0000256" key="3">
    <source>
        <dbReference type="SAM" id="MobiDB-lite"/>
    </source>
</evidence>
<dbReference type="InterPro" id="IPR051655">
    <property type="entry name" value="FAM161"/>
</dbReference>
<dbReference type="GO" id="GO:0005856">
    <property type="term" value="C:cytoskeleton"/>
    <property type="evidence" value="ECO:0007669"/>
    <property type="project" value="UniProtKB-ARBA"/>
</dbReference>
<dbReference type="InterPro" id="IPR019579">
    <property type="entry name" value="FAM161A/B"/>
</dbReference>
<feature type="compositionally biased region" description="Basic and acidic residues" evidence="3">
    <location>
        <begin position="18"/>
        <end position="65"/>
    </location>
</feature>
<sequence>MPKYEEIREQTEARSLARKLDRQARLQDEVKPFARLERATKALQSRQKEQNENRRKQEQARRHSADANNSKQSPRKDFERTTREHMSLKERQIEEDRHRRARCDRRAQQLLRDSRLPQRMELHERQRARASQNGADERPAAPLECTFQPQVNTRVPDFAASKERWIRTLAQAKQKHKPTQPSVDHWSMFSKDAEARKERRKARAEAKQAAAEAARVQEKQRMASLVRRVQSEAARRPTTVNMTKSQEMRLRSCAEAKAKAKADQERQAKRRASLADRQRKRSSVIRAMVQDAEEQRRASTAYTSLEDAAVKARERAKQDRLVWRERRRELREKMSNPRPDRAALIEQHGERQRLQTRKQAALARVAATLHAADGGKSTSAALSQDEMDIVRETIVQEQI</sequence>
<dbReference type="PANTHER" id="PTHR21501">
    <property type="entry name" value="PROTEIN FAM-161"/>
    <property type="match status" value="1"/>
</dbReference>
<dbReference type="GO" id="GO:0005929">
    <property type="term" value="C:cilium"/>
    <property type="evidence" value="ECO:0007669"/>
    <property type="project" value="TreeGrafter"/>
</dbReference>
<reference evidence="4 5" key="1">
    <citation type="submission" date="2017-12" db="EMBL/GenBank/DDBJ databases">
        <title>Sequencing, de novo assembly and annotation of complete genome of a new Thraustochytrid species, strain FCC1311.</title>
        <authorList>
            <person name="Sedici K."/>
            <person name="Godart F."/>
            <person name="Aiese Cigliano R."/>
            <person name="Sanseverino W."/>
            <person name="Barakat M."/>
            <person name="Ortet P."/>
            <person name="Marechal E."/>
            <person name="Cagnac O."/>
            <person name="Amato A."/>
        </authorList>
    </citation>
    <scope>NUCLEOTIDE SEQUENCE [LARGE SCALE GENOMIC DNA]</scope>
</reference>
<dbReference type="Proteomes" id="UP000241890">
    <property type="component" value="Unassembled WGS sequence"/>
</dbReference>
<evidence type="ECO:0000313" key="4">
    <source>
        <dbReference type="EMBL" id="GBG33156.1"/>
    </source>
</evidence>
<evidence type="ECO:0000313" key="5">
    <source>
        <dbReference type="Proteomes" id="UP000241890"/>
    </source>
</evidence>
<dbReference type="EMBL" id="BEYU01000145">
    <property type="protein sequence ID" value="GBG33156.1"/>
    <property type="molecule type" value="Genomic_DNA"/>
</dbReference>
<proteinExistence type="inferred from homology"/>
<dbReference type="AlphaFoldDB" id="A0A2R5GQJ7"/>
<protein>
    <submittedName>
        <fullName evidence="4">Uncharacterized protein</fullName>
    </submittedName>
</protein>
<dbReference type="PANTHER" id="PTHR21501:SF1">
    <property type="entry name" value="PROTEIN FAM-161"/>
    <property type="match status" value="1"/>
</dbReference>
<evidence type="ECO:0000256" key="2">
    <source>
        <dbReference type="ARBA" id="ARBA00023054"/>
    </source>
</evidence>
<name>A0A2R5GQJ7_9STRA</name>
<evidence type="ECO:0000256" key="1">
    <source>
        <dbReference type="ARBA" id="ARBA00006663"/>
    </source>
</evidence>
<dbReference type="GO" id="GO:0044782">
    <property type="term" value="P:cilium organization"/>
    <property type="evidence" value="ECO:0007669"/>
    <property type="project" value="TreeGrafter"/>
</dbReference>
<keyword evidence="5" id="KW-1185">Reference proteome</keyword>
<organism evidence="4 5">
    <name type="scientific">Hondaea fermentalgiana</name>
    <dbReference type="NCBI Taxonomy" id="2315210"/>
    <lineage>
        <taxon>Eukaryota</taxon>
        <taxon>Sar</taxon>
        <taxon>Stramenopiles</taxon>
        <taxon>Bigyra</taxon>
        <taxon>Labyrinthulomycetes</taxon>
        <taxon>Thraustochytrida</taxon>
        <taxon>Thraustochytriidae</taxon>
        <taxon>Hondaea</taxon>
    </lineage>
</organism>
<feature type="region of interest" description="Disordered" evidence="3">
    <location>
        <begin position="18"/>
        <end position="149"/>
    </location>
</feature>
<accession>A0A2R5GQJ7</accession>
<feature type="compositionally biased region" description="Basic and acidic residues" evidence="3">
    <location>
        <begin position="74"/>
        <end position="127"/>
    </location>
</feature>
<dbReference type="Pfam" id="PF10595">
    <property type="entry name" value="FAM161A_B"/>
    <property type="match status" value="1"/>
</dbReference>
<keyword evidence="2" id="KW-0175">Coiled coil</keyword>
<feature type="region of interest" description="Disordered" evidence="3">
    <location>
        <begin position="172"/>
        <end position="299"/>
    </location>
</feature>
<comment type="similarity">
    <text evidence="1">Belongs to the FAM161 family.</text>
</comment>
<gene>
    <name evidence="4" type="ORF">FCC1311_093802</name>
</gene>